<evidence type="ECO:0000256" key="1">
    <source>
        <dbReference type="SAM" id="Phobius"/>
    </source>
</evidence>
<evidence type="ECO:0000313" key="2">
    <source>
        <dbReference type="EMBL" id="MDP9833333.1"/>
    </source>
</evidence>
<dbReference type="GO" id="GO:0006508">
    <property type="term" value="P:proteolysis"/>
    <property type="evidence" value="ECO:0007669"/>
    <property type="project" value="UniProtKB-KW"/>
</dbReference>
<feature type="transmembrane region" description="Helical" evidence="1">
    <location>
        <begin position="6"/>
        <end position="26"/>
    </location>
</feature>
<keyword evidence="2" id="KW-0378">Hydrolase</keyword>
<keyword evidence="1" id="KW-0472">Membrane</keyword>
<dbReference type="RefSeq" id="WP_307635325.1">
    <property type="nucleotide sequence ID" value="NZ_JAUSQL010000001.1"/>
</dbReference>
<dbReference type="InterPro" id="IPR025962">
    <property type="entry name" value="SdpI/YhfL"/>
</dbReference>
<protein>
    <submittedName>
        <fullName evidence="2">Membrane protein implicated in regulation of membrane protease activity</fullName>
    </submittedName>
</protein>
<keyword evidence="2" id="KW-0645">Protease</keyword>
<feature type="transmembrane region" description="Helical" evidence="1">
    <location>
        <begin position="67"/>
        <end position="86"/>
    </location>
</feature>
<reference evidence="2 3" key="1">
    <citation type="submission" date="2023-07" db="EMBL/GenBank/DDBJ databases">
        <title>Sequencing the genomes of 1000 actinobacteria strains.</title>
        <authorList>
            <person name="Klenk H.-P."/>
        </authorList>
    </citation>
    <scope>NUCLEOTIDE SEQUENCE [LARGE SCALE GENOMIC DNA]</scope>
    <source>
        <strain evidence="2 3">DSM 19515</strain>
    </source>
</reference>
<keyword evidence="1" id="KW-1133">Transmembrane helix</keyword>
<feature type="transmembrane region" description="Helical" evidence="1">
    <location>
        <begin position="98"/>
        <end position="116"/>
    </location>
</feature>
<accession>A0ABT9PKT0</accession>
<evidence type="ECO:0000313" key="3">
    <source>
        <dbReference type="Proteomes" id="UP001230145"/>
    </source>
</evidence>
<gene>
    <name evidence="2" type="ORF">J2S45_002012</name>
</gene>
<dbReference type="Pfam" id="PF13630">
    <property type="entry name" value="SdpI"/>
    <property type="match status" value="1"/>
</dbReference>
<name>A0ABT9PKT0_9ACTO</name>
<dbReference type="Proteomes" id="UP001230145">
    <property type="component" value="Unassembled WGS sequence"/>
</dbReference>
<keyword evidence="1" id="KW-0812">Transmembrane</keyword>
<proteinExistence type="predicted"/>
<keyword evidence="3" id="KW-1185">Reference proteome</keyword>
<comment type="caution">
    <text evidence="2">The sequence shown here is derived from an EMBL/GenBank/DDBJ whole genome shotgun (WGS) entry which is preliminary data.</text>
</comment>
<sequence length="138" mass="15259">MSGLELAVLLLLGGVLVATGILAIFLGRRMKNDQLPPNVIFGTRTLYSLESEENWYRVQRGTAVPTMLLGYIAIPAGVIVAIGATVEFFCSDYQVSDNLLLAVLAILSMAAVWFWVPYFRLKRSVRHDQDEDHEGESG</sequence>
<dbReference type="EMBL" id="JAUSQL010000001">
    <property type="protein sequence ID" value="MDP9833333.1"/>
    <property type="molecule type" value="Genomic_DNA"/>
</dbReference>
<organism evidence="2 3">
    <name type="scientific">Trueperella abortisuis</name>
    <dbReference type="NCBI Taxonomy" id="445930"/>
    <lineage>
        <taxon>Bacteria</taxon>
        <taxon>Bacillati</taxon>
        <taxon>Actinomycetota</taxon>
        <taxon>Actinomycetes</taxon>
        <taxon>Actinomycetales</taxon>
        <taxon>Actinomycetaceae</taxon>
        <taxon>Trueperella</taxon>
    </lineage>
</organism>
<dbReference type="GO" id="GO:0008233">
    <property type="term" value="F:peptidase activity"/>
    <property type="evidence" value="ECO:0007669"/>
    <property type="project" value="UniProtKB-KW"/>
</dbReference>